<keyword evidence="3" id="KW-1185">Reference proteome</keyword>
<evidence type="ECO:0000313" key="2">
    <source>
        <dbReference type="EMBL" id="MDF1587076.1"/>
    </source>
</evidence>
<dbReference type="Gene3D" id="3.30.70.1290">
    <property type="entry name" value="Transposase IS200-like"/>
    <property type="match status" value="1"/>
</dbReference>
<feature type="region of interest" description="Disordered" evidence="1">
    <location>
        <begin position="1"/>
        <end position="45"/>
    </location>
</feature>
<dbReference type="RefSeq" id="WP_327789499.1">
    <property type="nucleotide sequence ID" value="NZ_JARGEQ010000112.1"/>
</dbReference>
<dbReference type="AlphaFoldDB" id="A0AAP3XSA4"/>
<dbReference type="GO" id="GO:0003677">
    <property type="term" value="F:DNA binding"/>
    <property type="evidence" value="ECO:0007669"/>
    <property type="project" value="InterPro"/>
</dbReference>
<comment type="caution">
    <text evidence="2">The sequence shown here is derived from an EMBL/GenBank/DDBJ whole genome shotgun (WGS) entry which is preliminary data.</text>
</comment>
<evidence type="ECO:0000256" key="1">
    <source>
        <dbReference type="SAM" id="MobiDB-lite"/>
    </source>
</evidence>
<accession>A0AAP3XSA4</accession>
<dbReference type="Proteomes" id="UP001301140">
    <property type="component" value="Unassembled WGS sequence"/>
</dbReference>
<sequence length="110" mass="12031">MLEQVRSRNRAAAESHPSSIAGKDEDAVNGRAPPPAPADRVSQGATRAARYIERNPVRAGLAEHPGDWPFSSARAHLRRRSDGLVRTRPLLDLVPDWQAFLAVDPPDHAI</sequence>
<dbReference type="GO" id="GO:0006313">
    <property type="term" value="P:DNA transposition"/>
    <property type="evidence" value="ECO:0007669"/>
    <property type="project" value="InterPro"/>
</dbReference>
<name>A0AAP3XSA4_9PROT</name>
<gene>
    <name evidence="2" type="ORF">PZ740_11880</name>
</gene>
<proteinExistence type="predicted"/>
<protein>
    <submittedName>
        <fullName evidence="2">Uncharacterized protein</fullName>
    </submittedName>
</protein>
<dbReference type="GO" id="GO:0004803">
    <property type="term" value="F:transposase activity"/>
    <property type="evidence" value="ECO:0007669"/>
    <property type="project" value="InterPro"/>
</dbReference>
<evidence type="ECO:0000313" key="3">
    <source>
        <dbReference type="Proteomes" id="UP001301140"/>
    </source>
</evidence>
<reference evidence="2 3" key="1">
    <citation type="submission" date="2023-03" db="EMBL/GenBank/DDBJ databases">
        <title>YIM 152171 draft genome.</title>
        <authorList>
            <person name="Yang Z."/>
        </authorList>
    </citation>
    <scope>NUCLEOTIDE SEQUENCE [LARGE SCALE GENOMIC DNA]</scope>
    <source>
        <strain evidence="2 3">YIM 152171</strain>
    </source>
</reference>
<dbReference type="EMBL" id="JARGEQ010000112">
    <property type="protein sequence ID" value="MDF1587076.1"/>
    <property type="molecule type" value="Genomic_DNA"/>
</dbReference>
<organism evidence="2 3">
    <name type="scientific">Marinimicrococcus flavescens</name>
    <dbReference type="NCBI Taxonomy" id="3031815"/>
    <lineage>
        <taxon>Bacteria</taxon>
        <taxon>Pseudomonadati</taxon>
        <taxon>Pseudomonadota</taxon>
        <taxon>Alphaproteobacteria</taxon>
        <taxon>Geminicoccales</taxon>
        <taxon>Geminicoccaceae</taxon>
        <taxon>Marinimicrococcus</taxon>
    </lineage>
</organism>
<dbReference type="InterPro" id="IPR036515">
    <property type="entry name" value="Transposase_17_sf"/>
</dbReference>